<name>D3AVL9_HETP5</name>
<dbReference type="RefSeq" id="XP_020438447.1">
    <property type="nucleotide sequence ID" value="XM_020571173.1"/>
</dbReference>
<dbReference type="InterPro" id="IPR027806">
    <property type="entry name" value="HARBI1_dom"/>
</dbReference>
<organism evidence="4 5">
    <name type="scientific">Heterostelium pallidum (strain ATCC 26659 / Pp 5 / PN500)</name>
    <name type="common">Cellular slime mold</name>
    <name type="synonym">Polysphondylium pallidum</name>
    <dbReference type="NCBI Taxonomy" id="670386"/>
    <lineage>
        <taxon>Eukaryota</taxon>
        <taxon>Amoebozoa</taxon>
        <taxon>Evosea</taxon>
        <taxon>Eumycetozoa</taxon>
        <taxon>Dictyostelia</taxon>
        <taxon>Acytosteliales</taxon>
        <taxon>Acytosteliaceae</taxon>
        <taxon>Heterostelium</taxon>
    </lineage>
</organism>
<dbReference type="Pfam" id="PF13359">
    <property type="entry name" value="DDE_Tnp_4"/>
    <property type="match status" value="1"/>
</dbReference>
<evidence type="ECO:0000259" key="3">
    <source>
        <dbReference type="Pfam" id="PF13359"/>
    </source>
</evidence>
<evidence type="ECO:0000313" key="4">
    <source>
        <dbReference type="EMBL" id="EFA86342.1"/>
    </source>
</evidence>
<dbReference type="Proteomes" id="UP000001396">
    <property type="component" value="Unassembled WGS sequence"/>
</dbReference>
<protein>
    <recommendedName>
        <fullName evidence="3">DDE Tnp4 domain-containing protein</fullName>
    </recommendedName>
</protein>
<dbReference type="EMBL" id="ADBJ01000002">
    <property type="protein sequence ID" value="EFA86342.1"/>
    <property type="molecule type" value="Genomic_DNA"/>
</dbReference>
<sequence>MADIDPDIYSIKSRDSLEKIVNKVDIEHFKCDYWVSPATVLNIFDDLSRATDDINLNDLLVFLHNIKVYPKKRVQQSIFNKSPQTLSKKLDKVFDAFWLIVDPESHKYDNNVRYNEPPFQLYGVDLFMAVDSTFFPIQKPKDRELEIQYYSLKHKEHGVKLEVCVSLTSGRICWVSPEIYRGICHDLTISNASGLVKIPLRENERILGDGAYISQQYEHIFLTPVRNNANLPAVQLILNSLKSSQGSIVKNLFSRVTTGGCLELVEYWRGDDLGEYVKYIYIIFYILDKFILAKEPLRDWN</sequence>
<keyword evidence="5" id="KW-1185">Reference proteome</keyword>
<feature type="domain" description="DDE Tnp4" evidence="3">
    <location>
        <begin position="130"/>
        <end position="257"/>
    </location>
</feature>
<proteinExistence type="predicted"/>
<keyword evidence="2" id="KW-0479">Metal-binding</keyword>
<comment type="cofactor">
    <cofactor evidence="1">
        <name>a divalent metal cation</name>
        <dbReference type="ChEBI" id="CHEBI:60240"/>
    </cofactor>
</comment>
<comment type="caution">
    <text evidence="4">The sequence shown here is derived from an EMBL/GenBank/DDBJ whole genome shotgun (WGS) entry which is preliminary data.</text>
</comment>
<dbReference type="OMA" id="NIVWANG"/>
<evidence type="ECO:0000313" key="5">
    <source>
        <dbReference type="Proteomes" id="UP000001396"/>
    </source>
</evidence>
<dbReference type="GO" id="GO:0046872">
    <property type="term" value="F:metal ion binding"/>
    <property type="evidence" value="ECO:0007669"/>
    <property type="project" value="UniProtKB-KW"/>
</dbReference>
<dbReference type="GeneID" id="31355668"/>
<evidence type="ECO:0000256" key="2">
    <source>
        <dbReference type="ARBA" id="ARBA00022723"/>
    </source>
</evidence>
<accession>D3AVL9</accession>
<dbReference type="InParanoid" id="D3AVL9"/>
<evidence type="ECO:0000256" key="1">
    <source>
        <dbReference type="ARBA" id="ARBA00001968"/>
    </source>
</evidence>
<reference evidence="4 5" key="1">
    <citation type="journal article" date="2011" name="Genome Res.">
        <title>Phylogeny-wide analysis of social amoeba genomes highlights ancient origins for complex intercellular communication.</title>
        <authorList>
            <person name="Heidel A.J."/>
            <person name="Lawal H.M."/>
            <person name="Felder M."/>
            <person name="Schilde C."/>
            <person name="Helps N.R."/>
            <person name="Tunggal B."/>
            <person name="Rivero F."/>
            <person name="John U."/>
            <person name="Schleicher M."/>
            <person name="Eichinger L."/>
            <person name="Platzer M."/>
            <person name="Noegel A.A."/>
            <person name="Schaap P."/>
            <person name="Gloeckner G."/>
        </authorList>
    </citation>
    <scope>NUCLEOTIDE SEQUENCE [LARGE SCALE GENOMIC DNA]</scope>
    <source>
        <strain evidence="5">ATCC 26659 / Pp 5 / PN500</strain>
    </source>
</reference>
<gene>
    <name evidence="4" type="ORF">PPL_00134</name>
</gene>
<dbReference type="AlphaFoldDB" id="D3AVL9"/>